<protein>
    <recommendedName>
        <fullName evidence="3">DUF1059 domain-containing protein</fullName>
    </recommendedName>
</protein>
<sequence length="70" mass="7676">MHYNKMKQLTCRDIGVDCDVKFTGETEEDIMAQAAAHAANEHNLPTISPHIDQKCRAAIKDIPETPAVAA</sequence>
<dbReference type="Proteomes" id="UP000228497">
    <property type="component" value="Unassembled WGS sequence"/>
</dbReference>
<name>A0A2M7FBG9_9BACT</name>
<proteinExistence type="predicted"/>
<dbReference type="InterPro" id="IPR009409">
    <property type="entry name" value="DUF1059"/>
</dbReference>
<gene>
    <name evidence="1" type="ORF">COW49_03335</name>
</gene>
<reference evidence="2" key="1">
    <citation type="submission" date="2017-09" db="EMBL/GenBank/DDBJ databases">
        <title>Depth-based differentiation of microbial function through sediment-hosted aquifers and enrichment of novel symbionts in the deep terrestrial subsurface.</title>
        <authorList>
            <person name="Probst A.J."/>
            <person name="Ladd B."/>
            <person name="Jarett J.K."/>
            <person name="Geller-Mcgrath D.E."/>
            <person name="Sieber C.M.K."/>
            <person name="Emerson J.B."/>
            <person name="Anantharaman K."/>
            <person name="Thomas B.C."/>
            <person name="Malmstrom R."/>
            <person name="Stieglmeier M."/>
            <person name="Klingl A."/>
            <person name="Woyke T."/>
            <person name="Ryan C.M."/>
            <person name="Banfield J.F."/>
        </authorList>
    </citation>
    <scope>NUCLEOTIDE SEQUENCE [LARGE SCALE GENOMIC DNA]</scope>
</reference>
<accession>A0A2M7FBG9</accession>
<dbReference type="EMBL" id="PFFD01000150">
    <property type="protein sequence ID" value="PIV86803.1"/>
    <property type="molecule type" value="Genomic_DNA"/>
</dbReference>
<evidence type="ECO:0000313" key="2">
    <source>
        <dbReference type="Proteomes" id="UP000228497"/>
    </source>
</evidence>
<organism evidence="1 2">
    <name type="scientific">Candidatus Kaiserbacteria bacterium CG17_big_fil_post_rev_8_21_14_2_50_51_7</name>
    <dbReference type="NCBI Taxonomy" id="1974613"/>
    <lineage>
        <taxon>Bacteria</taxon>
        <taxon>Candidatus Kaiseribacteriota</taxon>
    </lineage>
</organism>
<evidence type="ECO:0008006" key="3">
    <source>
        <dbReference type="Google" id="ProtNLM"/>
    </source>
</evidence>
<comment type="caution">
    <text evidence="1">The sequence shown here is derived from an EMBL/GenBank/DDBJ whole genome shotgun (WGS) entry which is preliminary data.</text>
</comment>
<dbReference type="Pfam" id="PF06348">
    <property type="entry name" value="DUF1059"/>
    <property type="match status" value="1"/>
</dbReference>
<dbReference type="AlphaFoldDB" id="A0A2M7FBG9"/>
<evidence type="ECO:0000313" key="1">
    <source>
        <dbReference type="EMBL" id="PIV86803.1"/>
    </source>
</evidence>